<feature type="region of interest" description="Disordered" evidence="1">
    <location>
        <begin position="35"/>
        <end position="68"/>
    </location>
</feature>
<dbReference type="GO" id="GO:0034511">
    <property type="term" value="F:U3 snoRNA binding"/>
    <property type="evidence" value="ECO:0007669"/>
    <property type="project" value="InterPro"/>
</dbReference>
<feature type="region of interest" description="Disordered" evidence="1">
    <location>
        <begin position="89"/>
        <end position="147"/>
    </location>
</feature>
<dbReference type="PANTHER" id="PTHR12933">
    <property type="entry name" value="ORF PROTEIN-RELATED"/>
    <property type="match status" value="1"/>
</dbReference>
<comment type="caution">
    <text evidence="3">The sequence shown here is derived from an EMBL/GenBank/DDBJ whole genome shotgun (WGS) entry which is preliminary data.</text>
</comment>
<dbReference type="OrthoDB" id="1734314at2759"/>
<dbReference type="Pfam" id="PF22916">
    <property type="entry name" value="UTP25_NTPase-like"/>
    <property type="match status" value="1"/>
</dbReference>
<feature type="compositionally biased region" description="Acidic residues" evidence="1">
    <location>
        <begin position="120"/>
        <end position="137"/>
    </location>
</feature>
<sequence>MSNESYNKQPMLVPFLSDANLTSLKSPKALKRFSLRVAGTSSEEHSEEHSDPASEDEQEEEVAVYKEPSMYDNLLKTLGLASESIADAYKRRQHAEEEAEEGDLDPTDVEDASLAGMEEHSEDDAEESSDTEGEEYTENTSSIANESESSINCKWVATKEPHLEDSYESPPYGLNQKLYDHWLNSYKPSGGQDLHSSRQRSFFSLCNSYRDILHHNKKPFYLKGREEDSSIMDGYLLHSLNHVFKTRDIVTKNEKKLAKEKESKTEGILDSESFLDQGFTRPKVNYITMQSV</sequence>
<evidence type="ECO:0000256" key="1">
    <source>
        <dbReference type="SAM" id="MobiDB-lite"/>
    </source>
</evidence>
<dbReference type="AlphaFoldDB" id="A0A2U1KAZ6"/>
<dbReference type="STRING" id="35608.A0A2U1KAZ6"/>
<accession>A0A2U1KAZ6</accession>
<protein>
    <submittedName>
        <fullName evidence="3">Digestive organ expansion factor, predicted</fullName>
    </submittedName>
</protein>
<dbReference type="PANTHER" id="PTHR12933:SF0">
    <property type="entry name" value="U3 SMALL NUCLEOLAR RNA-ASSOCIATED PROTEIN 25 HOMOLOG"/>
    <property type="match status" value="1"/>
</dbReference>
<dbReference type="GO" id="GO:0000462">
    <property type="term" value="P:maturation of SSU-rRNA from tricistronic rRNA transcript (SSU-rRNA, 5.8S rRNA, LSU-rRNA)"/>
    <property type="evidence" value="ECO:0007669"/>
    <property type="project" value="TreeGrafter"/>
</dbReference>
<keyword evidence="4" id="KW-1185">Reference proteome</keyword>
<dbReference type="InterPro" id="IPR010678">
    <property type="entry name" value="UTP25"/>
</dbReference>
<dbReference type="Proteomes" id="UP000245207">
    <property type="component" value="Unassembled WGS sequence"/>
</dbReference>
<feature type="compositionally biased region" description="Acidic residues" evidence="1">
    <location>
        <begin position="53"/>
        <end position="62"/>
    </location>
</feature>
<dbReference type="InterPro" id="IPR053940">
    <property type="entry name" value="UTP25_NTPase-like"/>
</dbReference>
<dbReference type="GO" id="GO:0032040">
    <property type="term" value="C:small-subunit processome"/>
    <property type="evidence" value="ECO:0007669"/>
    <property type="project" value="TreeGrafter"/>
</dbReference>
<dbReference type="GO" id="GO:0019843">
    <property type="term" value="F:rRNA binding"/>
    <property type="evidence" value="ECO:0007669"/>
    <property type="project" value="TreeGrafter"/>
</dbReference>
<gene>
    <name evidence="3" type="ORF">CTI12_AA622530</name>
</gene>
<organism evidence="3 4">
    <name type="scientific">Artemisia annua</name>
    <name type="common">Sweet wormwood</name>
    <dbReference type="NCBI Taxonomy" id="35608"/>
    <lineage>
        <taxon>Eukaryota</taxon>
        <taxon>Viridiplantae</taxon>
        <taxon>Streptophyta</taxon>
        <taxon>Embryophyta</taxon>
        <taxon>Tracheophyta</taxon>
        <taxon>Spermatophyta</taxon>
        <taxon>Magnoliopsida</taxon>
        <taxon>eudicotyledons</taxon>
        <taxon>Gunneridae</taxon>
        <taxon>Pentapetalae</taxon>
        <taxon>asterids</taxon>
        <taxon>campanulids</taxon>
        <taxon>Asterales</taxon>
        <taxon>Asteraceae</taxon>
        <taxon>Asteroideae</taxon>
        <taxon>Anthemideae</taxon>
        <taxon>Artemisiinae</taxon>
        <taxon>Artemisia</taxon>
    </lineage>
</organism>
<name>A0A2U1KAZ6_ARTAN</name>
<feature type="compositionally biased region" description="Low complexity" evidence="1">
    <location>
        <begin position="138"/>
        <end position="147"/>
    </location>
</feature>
<evidence type="ECO:0000313" key="4">
    <source>
        <dbReference type="Proteomes" id="UP000245207"/>
    </source>
</evidence>
<reference evidence="3 4" key="1">
    <citation type="journal article" date="2018" name="Mol. Plant">
        <title>The genome of Artemisia annua provides insight into the evolution of Asteraceae family and artemisinin biosynthesis.</title>
        <authorList>
            <person name="Shen Q."/>
            <person name="Zhang L."/>
            <person name="Liao Z."/>
            <person name="Wang S."/>
            <person name="Yan T."/>
            <person name="Shi P."/>
            <person name="Liu M."/>
            <person name="Fu X."/>
            <person name="Pan Q."/>
            <person name="Wang Y."/>
            <person name="Lv Z."/>
            <person name="Lu X."/>
            <person name="Zhang F."/>
            <person name="Jiang W."/>
            <person name="Ma Y."/>
            <person name="Chen M."/>
            <person name="Hao X."/>
            <person name="Li L."/>
            <person name="Tang Y."/>
            <person name="Lv G."/>
            <person name="Zhou Y."/>
            <person name="Sun X."/>
            <person name="Brodelius P.E."/>
            <person name="Rose J.K.C."/>
            <person name="Tang K."/>
        </authorList>
    </citation>
    <scope>NUCLEOTIDE SEQUENCE [LARGE SCALE GENOMIC DNA]</scope>
    <source>
        <strain evidence="4">cv. Huhao1</strain>
        <tissue evidence="3">Leaf</tissue>
    </source>
</reference>
<dbReference type="EMBL" id="PKPP01024620">
    <property type="protein sequence ID" value="PWA33924.1"/>
    <property type="molecule type" value="Genomic_DNA"/>
</dbReference>
<evidence type="ECO:0000313" key="3">
    <source>
        <dbReference type="EMBL" id="PWA33924.1"/>
    </source>
</evidence>
<proteinExistence type="predicted"/>
<feature type="domain" description="UTP25 NTP hydrolase-like" evidence="2">
    <location>
        <begin position="209"/>
        <end position="284"/>
    </location>
</feature>
<feature type="compositionally biased region" description="Acidic residues" evidence="1">
    <location>
        <begin position="97"/>
        <end position="111"/>
    </location>
</feature>
<feature type="compositionally biased region" description="Basic and acidic residues" evidence="1">
    <location>
        <begin position="42"/>
        <end position="52"/>
    </location>
</feature>
<evidence type="ECO:0000259" key="2">
    <source>
        <dbReference type="Pfam" id="PF22916"/>
    </source>
</evidence>